<evidence type="ECO:0000313" key="2">
    <source>
        <dbReference type="EMBL" id="GBQ69297.1"/>
    </source>
</evidence>
<name>A0ABQ0PHJ5_9PROT</name>
<accession>A0ABQ0PHJ5</accession>
<dbReference type="Pfam" id="PF13274">
    <property type="entry name" value="SocA_Panacea"/>
    <property type="match status" value="1"/>
</dbReference>
<sequence>MPNHNVAAIANEFLKRARRDECGLTNMQLQKLPYIAHGWGLVALDAPLIEQQPQTWPYGPVYPDLYQDLKRYGAGSVTALIRENNSSPFKEERGDVISGCLTRAESKLLDTVWKKYGSLSGSALSRITHLPDTPWSQVMKTDGPFSTINNEVIKKHYKYLKNKNIEKEKS</sequence>
<proteinExistence type="predicted"/>
<organism evidence="2 3">
    <name type="scientific">Komagataeibacter intermedius NRIC 0521</name>
    <dbReference type="NCBI Taxonomy" id="1307934"/>
    <lineage>
        <taxon>Bacteria</taxon>
        <taxon>Pseudomonadati</taxon>
        <taxon>Pseudomonadota</taxon>
        <taxon>Alphaproteobacteria</taxon>
        <taxon>Acetobacterales</taxon>
        <taxon>Acetobacteraceae</taxon>
        <taxon>Komagataeibacter</taxon>
    </lineage>
</organism>
<protein>
    <submittedName>
        <fullName evidence="2">Phage-associated protein</fullName>
    </submittedName>
</protein>
<reference evidence="2" key="1">
    <citation type="submission" date="2013-04" db="EMBL/GenBank/DDBJ databases">
        <title>The genome sequencing project of 58 acetic acid bacteria.</title>
        <authorList>
            <person name="Okamoto-Kainuma A."/>
            <person name="Ishikawa M."/>
            <person name="Umino S."/>
            <person name="Koizumi Y."/>
            <person name="Shiwa Y."/>
            <person name="Yoshikawa H."/>
            <person name="Matsutani M."/>
            <person name="Matsushita K."/>
        </authorList>
    </citation>
    <scope>NUCLEOTIDE SEQUENCE</scope>
    <source>
        <strain evidence="2">NRIC 0521</strain>
    </source>
</reference>
<dbReference type="Proteomes" id="UP001061452">
    <property type="component" value="Unassembled WGS sequence"/>
</dbReference>
<gene>
    <name evidence="2" type="ORF">AA0521_1437</name>
</gene>
<dbReference type="InterPro" id="IPR025272">
    <property type="entry name" value="SocA_Panacea"/>
</dbReference>
<evidence type="ECO:0000259" key="1">
    <source>
        <dbReference type="Pfam" id="PF13274"/>
    </source>
</evidence>
<comment type="caution">
    <text evidence="2">The sequence shown here is derived from an EMBL/GenBank/DDBJ whole genome shotgun (WGS) entry which is preliminary data.</text>
</comment>
<keyword evidence="3" id="KW-1185">Reference proteome</keyword>
<dbReference type="EMBL" id="BAQJ01000053">
    <property type="protein sequence ID" value="GBQ69297.1"/>
    <property type="molecule type" value="Genomic_DNA"/>
</dbReference>
<dbReference type="RefSeq" id="WP_082084873.1">
    <property type="nucleotide sequence ID" value="NZ_BAQJ01000053.1"/>
</dbReference>
<evidence type="ECO:0000313" key="3">
    <source>
        <dbReference type="Proteomes" id="UP001061452"/>
    </source>
</evidence>
<feature type="domain" description="Antitoxin SocA-like Panacea" evidence="1">
    <location>
        <begin position="29"/>
        <end position="135"/>
    </location>
</feature>